<evidence type="ECO:0000313" key="2">
    <source>
        <dbReference type="EMBL" id="RHL01872.1"/>
    </source>
</evidence>
<sequence length="75" mass="8630">MIKYKIDVLKELSNRGYTSTRIRKEKILSQATMSNIRNGKSITLDTLNTICIILRLQPSDIIEIAPTDAEKIKYF</sequence>
<dbReference type="EMBL" id="QROF01000020">
    <property type="protein sequence ID" value="RHL01872.1"/>
    <property type="molecule type" value="Genomic_DNA"/>
</dbReference>
<gene>
    <name evidence="2" type="ORF">DW038_14665</name>
</gene>
<evidence type="ECO:0000313" key="3">
    <source>
        <dbReference type="Proteomes" id="UP000286181"/>
    </source>
</evidence>
<dbReference type="RefSeq" id="WP_118372448.1">
    <property type="nucleotide sequence ID" value="NZ_QROF01000020.1"/>
</dbReference>
<organism evidence="2 3">
    <name type="scientific">Agathobacter rectalis</name>
    <dbReference type="NCBI Taxonomy" id="39491"/>
    <lineage>
        <taxon>Bacteria</taxon>
        <taxon>Bacillati</taxon>
        <taxon>Bacillota</taxon>
        <taxon>Clostridia</taxon>
        <taxon>Lachnospirales</taxon>
        <taxon>Lachnospiraceae</taxon>
        <taxon>Agathobacter</taxon>
    </lineage>
</organism>
<name>A0A415I2L4_9FIRM</name>
<protein>
    <submittedName>
        <fullName evidence="2">XRE family transcriptional regulator</fullName>
    </submittedName>
</protein>
<feature type="domain" description="HTH cro/C1-type" evidence="1">
    <location>
        <begin position="28"/>
        <end position="61"/>
    </location>
</feature>
<dbReference type="Gene3D" id="1.10.260.40">
    <property type="entry name" value="lambda repressor-like DNA-binding domains"/>
    <property type="match status" value="1"/>
</dbReference>
<evidence type="ECO:0000259" key="1">
    <source>
        <dbReference type="PROSITE" id="PS50943"/>
    </source>
</evidence>
<accession>A0A415I2L4</accession>
<reference evidence="2 3" key="1">
    <citation type="submission" date="2018-08" db="EMBL/GenBank/DDBJ databases">
        <title>A genome reference for cultivated species of the human gut microbiota.</title>
        <authorList>
            <person name="Zou Y."/>
            <person name="Xue W."/>
            <person name="Luo G."/>
        </authorList>
    </citation>
    <scope>NUCLEOTIDE SEQUENCE [LARGE SCALE GENOMIC DNA]</scope>
    <source>
        <strain evidence="2 3">AF39-14AC</strain>
    </source>
</reference>
<dbReference type="GO" id="GO:0003677">
    <property type="term" value="F:DNA binding"/>
    <property type="evidence" value="ECO:0007669"/>
    <property type="project" value="InterPro"/>
</dbReference>
<dbReference type="PROSITE" id="PS50943">
    <property type="entry name" value="HTH_CROC1"/>
    <property type="match status" value="1"/>
</dbReference>
<proteinExistence type="predicted"/>
<dbReference type="AlphaFoldDB" id="A0A415I2L4"/>
<dbReference type="SUPFAM" id="SSF47413">
    <property type="entry name" value="lambda repressor-like DNA-binding domains"/>
    <property type="match status" value="1"/>
</dbReference>
<dbReference type="InterPro" id="IPR010982">
    <property type="entry name" value="Lambda_DNA-bd_dom_sf"/>
</dbReference>
<comment type="caution">
    <text evidence="2">The sequence shown here is derived from an EMBL/GenBank/DDBJ whole genome shotgun (WGS) entry which is preliminary data.</text>
</comment>
<dbReference type="Proteomes" id="UP000286181">
    <property type="component" value="Unassembled WGS sequence"/>
</dbReference>
<dbReference type="Pfam" id="PF13443">
    <property type="entry name" value="HTH_26"/>
    <property type="match status" value="1"/>
</dbReference>
<dbReference type="InterPro" id="IPR001387">
    <property type="entry name" value="Cro/C1-type_HTH"/>
</dbReference>